<reference evidence="1" key="1">
    <citation type="submission" date="2019-11" db="EMBL/GenBank/DDBJ databases">
        <authorList>
            <person name="Feng L."/>
        </authorList>
    </citation>
    <scope>NUCLEOTIDE SEQUENCE</scope>
    <source>
        <strain evidence="1">CaerofaciensLFYP39</strain>
    </source>
</reference>
<dbReference type="InterPro" id="IPR035093">
    <property type="entry name" value="RelE/ParE_toxin_dom_sf"/>
</dbReference>
<organism evidence="1">
    <name type="scientific">Collinsella aerofaciens</name>
    <dbReference type="NCBI Taxonomy" id="74426"/>
    <lineage>
        <taxon>Bacteria</taxon>
        <taxon>Bacillati</taxon>
        <taxon>Actinomycetota</taxon>
        <taxon>Coriobacteriia</taxon>
        <taxon>Coriobacteriales</taxon>
        <taxon>Coriobacteriaceae</taxon>
        <taxon>Collinsella</taxon>
    </lineage>
</organism>
<accession>A0A6N3E4P3</accession>
<evidence type="ECO:0000313" key="1">
    <source>
        <dbReference type="EMBL" id="VYU35602.1"/>
    </source>
</evidence>
<protein>
    <submittedName>
        <fullName evidence="1">Plasmid maintenance system killer protein</fullName>
    </submittedName>
</protein>
<dbReference type="RefSeq" id="WP_156600766.1">
    <property type="nucleotide sequence ID" value="NZ_CACRTW010000052.1"/>
</dbReference>
<sequence length="98" mass="11291">MQVNYRNRQIEKICTNASDATKKYGNRTAGLIHQRVDEIGAADSVDMLVQYGIGRCHQLVGDRKGQYAMDLVHPLRLIFEVFRDEIQIAEIQEIVDYH</sequence>
<proteinExistence type="predicted"/>
<dbReference type="EMBL" id="CACRTW010000052">
    <property type="protein sequence ID" value="VYU35602.1"/>
    <property type="molecule type" value="Genomic_DNA"/>
</dbReference>
<gene>
    <name evidence="1" type="ORF">CALFYP39_02110</name>
</gene>
<dbReference type="Gene3D" id="3.30.2310.20">
    <property type="entry name" value="RelE-like"/>
    <property type="match status" value="1"/>
</dbReference>
<dbReference type="AlphaFoldDB" id="A0A6N3E4P3"/>
<name>A0A6N3E4P3_9ACTN</name>
<dbReference type="SUPFAM" id="SSF143011">
    <property type="entry name" value="RelE-like"/>
    <property type="match status" value="1"/>
</dbReference>